<evidence type="ECO:0000256" key="1">
    <source>
        <dbReference type="SAM" id="MobiDB-lite"/>
    </source>
</evidence>
<dbReference type="EMBL" id="CADEAL010000947">
    <property type="protein sequence ID" value="CAB1427160.1"/>
    <property type="molecule type" value="Genomic_DNA"/>
</dbReference>
<organism evidence="2 3">
    <name type="scientific">Pleuronectes platessa</name>
    <name type="common">European plaice</name>
    <dbReference type="NCBI Taxonomy" id="8262"/>
    <lineage>
        <taxon>Eukaryota</taxon>
        <taxon>Metazoa</taxon>
        <taxon>Chordata</taxon>
        <taxon>Craniata</taxon>
        <taxon>Vertebrata</taxon>
        <taxon>Euteleostomi</taxon>
        <taxon>Actinopterygii</taxon>
        <taxon>Neopterygii</taxon>
        <taxon>Teleostei</taxon>
        <taxon>Neoteleostei</taxon>
        <taxon>Acanthomorphata</taxon>
        <taxon>Carangaria</taxon>
        <taxon>Pleuronectiformes</taxon>
        <taxon>Pleuronectoidei</taxon>
        <taxon>Pleuronectidae</taxon>
        <taxon>Pleuronectes</taxon>
    </lineage>
</organism>
<evidence type="ECO:0000313" key="2">
    <source>
        <dbReference type="EMBL" id="CAB1427160.1"/>
    </source>
</evidence>
<accession>A0A9N7U9B0</accession>
<sequence length="152" mass="17024">FEDVRRQSSLRSFSFPPRCPSTPLIEPCSLEKRCSETAVPPLIFPVIDLSTHSRLAISPTALLSVWLPHVTPDRGQLRPSLARSDDVNERSRQKQRDTSEIAVTVTGKRVVKEVETQTEVKHLTGFHEGGRRQESEWLLGNLSATGLNGLFH</sequence>
<reference evidence="2" key="1">
    <citation type="submission" date="2020-03" db="EMBL/GenBank/DDBJ databases">
        <authorList>
            <person name="Weist P."/>
        </authorList>
    </citation>
    <scope>NUCLEOTIDE SEQUENCE</scope>
</reference>
<proteinExistence type="predicted"/>
<protein>
    <submittedName>
        <fullName evidence="2">Uncharacterized protein</fullName>
    </submittedName>
</protein>
<feature type="non-terminal residue" evidence="2">
    <location>
        <position position="1"/>
    </location>
</feature>
<dbReference type="AlphaFoldDB" id="A0A9N7U9B0"/>
<gene>
    <name evidence="2" type="ORF">PLEPLA_LOCUS15098</name>
</gene>
<feature type="compositionally biased region" description="Basic and acidic residues" evidence="1">
    <location>
        <begin position="83"/>
        <end position="99"/>
    </location>
</feature>
<comment type="caution">
    <text evidence="2">The sequence shown here is derived from an EMBL/GenBank/DDBJ whole genome shotgun (WGS) entry which is preliminary data.</text>
</comment>
<keyword evidence="3" id="KW-1185">Reference proteome</keyword>
<name>A0A9N7U9B0_PLEPL</name>
<evidence type="ECO:0000313" key="3">
    <source>
        <dbReference type="Proteomes" id="UP001153269"/>
    </source>
</evidence>
<feature type="region of interest" description="Disordered" evidence="1">
    <location>
        <begin position="77"/>
        <end position="99"/>
    </location>
</feature>
<dbReference type="Proteomes" id="UP001153269">
    <property type="component" value="Unassembled WGS sequence"/>
</dbReference>